<gene>
    <name evidence="1" type="ORF">DW026_00705</name>
</gene>
<comment type="caution">
    <text evidence="1">The sequence shown here is derived from an EMBL/GenBank/DDBJ whole genome shotgun (WGS) entry which is preliminary data.</text>
</comment>
<name>A0AA92VE54_9BACT</name>
<reference evidence="1 2" key="1">
    <citation type="submission" date="2018-08" db="EMBL/GenBank/DDBJ databases">
        <title>A genome reference for cultivated species of the human gut microbiota.</title>
        <authorList>
            <person name="Zou Y."/>
            <person name="Xue W."/>
            <person name="Luo G."/>
        </authorList>
    </citation>
    <scope>NUCLEOTIDE SEQUENCE [LARGE SCALE GENOMIC DNA]</scope>
    <source>
        <strain evidence="1 2">AF38-11</strain>
    </source>
</reference>
<sequence length="4917" mass="541985">MCGQTLWAQTTNEYYSIDICADSYAGGDGSKTNPYEIATAEQLAKLARDVNNGNTFRGKYFKLTADIDLSGGIWMPIGKYYNYGNVNNRLFFGKFDGNGHVIKNMHIQWEDADDNAKSVWGLFSTLQGESSTNLTTVTNLIIENATVEKKRGFKPIGPDYYVGVVAGEIYPNTELSNIIIHGSEITDNDETYELNRETKIGGIAGNVQNEGTYRIFNIAADTKINMLKNTSVFNDKVYIAQGFGRFSYDMKGEGSTIEPTNIYIYGKEFNIDNSRADIKKGGITAECQNEDNATKYASTWYYTQYVNGGKNLGTQKKVDEFATTFASQNNQYISTNNFQDKLNWSYTSGTGFNFGSTKLTVKRGYNTIITAETIAGNAGNEKYFWYTSTDKKNWTLQNENNPYNNFSISLTDFDQYVYAKLEDGSSQSGVAKIEARKVDAVMKHKENTIYIDINNNIWDNNDNLDIKYSWVKNDDVEVGTEPTFDKSSLGSTDKLSCHVIVTTKDGVELLNKWLVYTKSVVYLCPAGATGTTAEGKTISYNAGNDSNDGQSPETAVRTWKGAYSKLEKQGSWDDNTIVLMGTSDENVTNNTDNGFSSTGYSSEDAIDKWNEAKAKSPLFKNATIRGSWGDVDYAGEIRIKGGNLWNTGLTIFGDTRFQYITFRRANENYDVLYCNYNNLEMGEGIQMKNYDQKFEGDGTLDGATSTSFEIFGGTLNDARFRPLYKDDNLKKMEDSYPHGREGFKIKIKSGHYSTICVGDRQINGHMNGIMGSPNMPIKCTIDIDIDREYNDTHKSENGNMTPTLDVAVILAGNHEGAMVGDVDIVIKSGKIGRVVNGTLGNRREVDGYDNGYNNVPFNTFMGRANILIDPALSENNQNDINSRVEITEIYGGSTGRAFEANELIENPFYGQSTITIKGGTFLIPSTCNRDMIFSGIYGAGAGGMNGVGDDTHKTPDTRIPYWEDSSKKSVMKFGNYDAAIANLCIFNCYNSDTHTYTEIDPKQTSTKIVIEGGIFGSAEKPIDGIYAGGSGYMSSDLWTTNGKPSKDGGNIYGKAGETVASLTINGGEFYCKNGIFAGGRGTDYFYSLDPKGGNAADYTELGKIYGNVELTINGGIFHCPVFGGGYGVADAKRLNSSDINTLENMARLYGSSTVKINGGTFFKNIYGGGDMAVVEQGTNIAISDNADIRGDVFAGGNGRKKRLESNTTIADDTWHSELVGKVLGGTNLNFYGTSAQAPSIYGDIYGGGNRAQVEGDTHINIYAANFAGEIYGGGKGLITNDNGNLLYTYADVKGNTFVKLAQDQGAQTEGESGKKQDNFSINVIWDKKWNGTKWIYWNDNKSEFFNDGQFVCPHNIYGGGNQACKVTGKATLTILKGMTPFGLLKTAEWKKAYDDSDHPHFAVFGGGYGINTTVDSTDVTVNVNGDYGIYNTEIEDISVFDNSKGIPNFTILSALGGGYAGKVNKSTKVTIDGKTFLHRVYGGGFGDPFSTENNKTGQIGGNTEVYIQGANIYGDVFGGGAGVAPKDNNGTYTYFTDVAKVLGTTKVEISGEAKIYGNVYGGGDIANIKSYITLTGADKEAYYNTKPKSESKLDQTTGKFLSYEAKDYTTFVNITGGDIFGEVFGGGKGLKKAEALEYYKVGRINGNTLVHVVNTNATSLADTDSQGNIVPFIWSNIYGGCAFGTVNGSTLVHIEGGKLGHNIYGGGYGNIKIDLTGNETEEEEEEITRNTVLGKVDKNKEGTYANILGNTKVQIDGGTWIWNRKADINGNITTWLAVQNNEKICENIDEFKEITAAILKAKTANEITNEKAKAAINRIISDENTQQFYAFTKGTMNSGSFKRDHNIYGGGNRACYVGFGQDGNSTIGNGTSDSNGLSEVIINHSPLADVITKDGNQISVFDETSLAGLCWYISSKNTNDPEFSIFGAGFGANTKVVKTEVCVQPGNKMDDDGVITVNGIKYRYLNQNADLKTYVDFEKQIYNDFLKVSKDDKKLYFGSVTGSNPGDADFDPMTFKRYHASRWAWTLGLPGFTFQAIHGGGFSGYVTGETYVETDCQPFCENIFGAGVGAMPIGNITANQGESYDFGKVGSLSRVFIKSGYVAQNVYGGGAGIESIYDKNKNTWIDFPNMARVPKTEVYVYGRNIKYRYNLGLIARTMILGSVYGGGDVANVGNEKAKEAPDVFNFEHHQVPAKYTSLVNIRGGVVFSQVFAGGRGRLKSECNDYKKLGGIYGNTSLVIDRPNITYPYFDEKTKEYIKPWSPDAMKHPDNDKNKDIMPAFLERIYGGCENGTVYGNTFMSISDGQIGHGIYGGGWGNCDTVNGTDTLTVTSADITGNTNIMINGGQALLSSYWNPETRSWRPASIIDGITYSPQYDHEALKFKVNHNIYAGGNEACEVGNNTNILIAKGLLNDNTEVKPGQDKKKMKFYQTNEWKEIYNKVGSPHFSIFGGGFGEKTYVKGNTNITIDMQGRDANNHQDIELKPGKEHEHFYSDFSYMDIVGGGYSGTVEGSTNISGAGGVFCRRVFGGGFYSSVKETNVTIKAIDCRDIFGGGFMGDVKEATHVIIGSDNSTTGSTTGGPSGTSKFNNSDIHIHGNVYGGNDVSGYVNITAEENGFRDNGGEGSNIKILGGHIYQNVYGAGNGNYLYALDKNQNQKVTVNEYYPMNPEDPNSETVPLVYTVPMRESMPSYKEASDAAKIVNINSWRPLTNKVSIEIKGNSTSEKVNIAGDVYGGGNSATVLKVKDKDNKAAEKVGNININIGSHVNIGRVFMGCNGDELFAKSEDNDFMNKFQKLNGNVEDYTQELNLADTIDWFNPSNKNIGTLYLPTKLEDRPTVYPHLIDLYFQPVETDIQGELRWNGTQTGEGLEDCTIKTFCCGGNRGNMNIYPNARGNVINYIFPEGLTITDKIVGGCNNANYNYKGLVNHEGGYLLGRAYSTEPFIQLTIKNKFQPEEKNDAYVGGNVFGGCYKTGTVRGDVIIDLRSDMLAGKDKKKLENSNDSLATKPEYSSLNIYGAGYGMESYVYGNTHIIMGKDMKCSEPKTEGGKFLPCGVNGATGVSANFIYGGGQQGNVIGLTDVDILNGHVFRSVTGGSYSGYVYGSTQVKVGYPTYYQVNDGHSGIYLLDRTDKNNLYIDHENKDKDGKILPNLASETIKQSIRLISGDKVSQAVYASIIGKQGVTDFVKENDFTTITTAPASPLITWNDINIKIGEAIYGGGYSVAQGTSVMANDSTVLKFTRQYNIDKAFTERQEKLSDLPNGTTTGFGGNTTILVADNSAPESDRDHIIISHQKMQSVVLPTGTDLFGYYYMDKDGNYRYISLQDNYFYEDGYKKPEHQSETDKNIYAYDSEGGIFGDGHQSYAAGFRSADLTGYGFAGTNINNPKIINTFQRMDILRLEDNCFNVLGARDYATNLTNKTPYSIARVGEIQMFAKNITLTDNKLQDKSTKRARNYMGLANNIHYVGAVTSNVPFNDAVKEPWRNNTGMVPADGDFKGKSYMEVKQNYIDKHDQNFQKRNDGTAKNMIGIASGYALKIQNVQELYDDSQKNVIDSIFYGPIYGVVEMNLIDVREDEGGGYVYADNVHKRATTEGESGHKVDFLETTGNFVFPYDAKQNRFVVDDCFPTGFYGMDDAGKANPDDKIDVHYWYVTGFNYYYNAHITGYTYKDKMTFFSDNKDGLTVLSGLKPNQPVTIQSWKMRSGHPEDKTKYSCDLEERNYLKAGTKGNVDMDNQDVSGKYQLCIGASSSEEYDGKGFAAVLPMNGVFKEENYQKRQLPSALTDGDAKISFQLTDSVNNTTTDYFKKHLSEKCLATVVLKGRAYEEYTDETNNKPIISKVASSDFFIQEGNDYKQVTTGTKLSAGTVYYIKNGIAGEYTKIYPDRIYIKDANNKDGYAPVNITDVKAGSSNYYCEVERIYTYTIYLTIEYVQGPNINGKITVDNCALPGEMVRLRKNQISIEADESFSANGYYWRIGKRKQNEKGNWVFEDATEWDINKKATGYDTYKQGSSEAQGLFKDCVYDKTNDYLDIPAYYFMNGYGVQLGITMNGLNKIFTVDMADDSQFTVHNYHRMNPHQKGVNLHLSEAIQRTKEDKTFAEPRIYISDASDLKAFINFVDTIGNGTGSKAERYGKNAQFVLQNDITVTSDFDGSNAIFAGTLHGNGHVIKGLAQGKSFLKENRGNIYNLGMESGNIAADSCTNGGAYHCCFEYNKGIQPIVYHMDGTSDTHYTADDFRYGKVGYDLNEYYLRARYSNNMENAQDKEALKYVYDYYANGDYQYAHRTDAITGNNTGITYLRKGSDSDQPNYGSNETRHDQSHAIDAARKASQGTASAVSYVPLFDGNQADGSQPMNDFIFWGQSLQKVPDLCPSQIASHQNSYMRNRIYRTAGYYGDTKLDAFHYNASNNANSLMSTYVHQTTTTAIDFTCRNDKGAAMGFKQAADINKNGIFYTPVDDNAKIFSDLSIQQGVSQNLLVYTAANGNDIDNNTEAYDIADNALGYKENTSETTIYGHHIFKNNADDGYTTSLLHLVERTPEGKNSEGDKCENNDFCAPIPFTVTNHAWYVRKPMYYAEDATGAWEGICLPFTAQKVMASLNGEITHFYGTPTEEELDNPATNTHTLHHEYWLRGLTGVNETEKTATFQRPDTTAGLFMNESANAAKWNYQFSNSFFGNTYKDWAYRWDADSYYAKDHEYQDYIPLTAGVPYIIRFPGERYYEFDLSSKFYNSILNKKEDPQTITFHAYANKEPQNRAIEIPITADMKTVSDGYAHRGTFAAKEVANGGIYALNTEGTAFSNTATSQTVMPFRTYLTTESTNAGARSSEVPSVIRISETTGIDRIEPEINGNDDTPAGESLFIRPIGAHRVRIESTYSTQLQVFSTTGQLYRILDVRPGTATYSGFPDGIYIFGNRKIMVK</sequence>
<accession>A0AA92VE54</accession>
<evidence type="ECO:0000313" key="2">
    <source>
        <dbReference type="Proteomes" id="UP000283672"/>
    </source>
</evidence>
<protein>
    <submittedName>
        <fullName evidence="1">Uncharacterized protein</fullName>
    </submittedName>
</protein>
<proteinExistence type="predicted"/>
<dbReference type="EMBL" id="QROP01000001">
    <property type="protein sequence ID" value="RHL42352.1"/>
    <property type="molecule type" value="Genomic_DNA"/>
</dbReference>
<dbReference type="Proteomes" id="UP000283672">
    <property type="component" value="Unassembled WGS sequence"/>
</dbReference>
<evidence type="ECO:0000313" key="1">
    <source>
        <dbReference type="EMBL" id="RHL42352.1"/>
    </source>
</evidence>
<organism evidence="1 2">
    <name type="scientific">Segatella copri</name>
    <dbReference type="NCBI Taxonomy" id="165179"/>
    <lineage>
        <taxon>Bacteria</taxon>
        <taxon>Pseudomonadati</taxon>
        <taxon>Bacteroidota</taxon>
        <taxon>Bacteroidia</taxon>
        <taxon>Bacteroidales</taxon>
        <taxon>Prevotellaceae</taxon>
        <taxon>Segatella</taxon>
    </lineage>
</organism>